<dbReference type="InterPro" id="IPR000223">
    <property type="entry name" value="Pept_S26A_signal_pept_1"/>
</dbReference>
<evidence type="ECO:0000256" key="4">
    <source>
        <dbReference type="ARBA" id="ARBA00013208"/>
    </source>
</evidence>
<dbReference type="EMBL" id="JBHLWN010000071">
    <property type="protein sequence ID" value="MFC0214315.1"/>
    <property type="molecule type" value="Genomic_DNA"/>
</dbReference>
<keyword evidence="9" id="KW-1185">Reference proteome</keyword>
<keyword evidence="6" id="KW-0472">Membrane</keyword>
<evidence type="ECO:0000256" key="6">
    <source>
        <dbReference type="RuleBase" id="RU362042"/>
    </source>
</evidence>
<evidence type="ECO:0000313" key="8">
    <source>
        <dbReference type="EMBL" id="MFC0214315.1"/>
    </source>
</evidence>
<dbReference type="PANTHER" id="PTHR43390:SF1">
    <property type="entry name" value="CHLOROPLAST PROCESSING PEPTIDASE"/>
    <property type="match status" value="1"/>
</dbReference>
<gene>
    <name evidence="8" type="primary">lepB</name>
    <name evidence="8" type="ORF">ACFFK0_17940</name>
</gene>
<dbReference type="InterPro" id="IPR019533">
    <property type="entry name" value="Peptidase_S26"/>
</dbReference>
<evidence type="ECO:0000313" key="9">
    <source>
        <dbReference type="Proteomes" id="UP001589776"/>
    </source>
</evidence>
<keyword evidence="6" id="KW-0812">Transmembrane</keyword>
<evidence type="ECO:0000256" key="2">
    <source>
        <dbReference type="ARBA" id="ARBA00004401"/>
    </source>
</evidence>
<dbReference type="PROSITE" id="PS00761">
    <property type="entry name" value="SPASE_I_3"/>
    <property type="match status" value="1"/>
</dbReference>
<dbReference type="RefSeq" id="WP_377471675.1">
    <property type="nucleotide sequence ID" value="NZ_JBHLWN010000071.1"/>
</dbReference>
<dbReference type="PANTHER" id="PTHR43390">
    <property type="entry name" value="SIGNAL PEPTIDASE I"/>
    <property type="match status" value="1"/>
</dbReference>
<dbReference type="Proteomes" id="UP001589776">
    <property type="component" value="Unassembled WGS sequence"/>
</dbReference>
<accession>A0ABV6DNT7</accession>
<feature type="transmembrane region" description="Helical" evidence="6">
    <location>
        <begin position="32"/>
        <end position="53"/>
    </location>
</feature>
<reference evidence="8 9" key="1">
    <citation type="submission" date="2024-09" db="EMBL/GenBank/DDBJ databases">
        <authorList>
            <person name="Sun Q."/>
            <person name="Mori K."/>
        </authorList>
    </citation>
    <scope>NUCLEOTIDE SEQUENCE [LARGE SCALE GENOMIC DNA]</scope>
    <source>
        <strain evidence="8 9">CCM 7759</strain>
    </source>
</reference>
<protein>
    <recommendedName>
        <fullName evidence="4 6">Signal peptidase I</fullName>
        <ecNumber evidence="4 6">3.4.21.89</ecNumber>
    </recommendedName>
</protein>
<dbReference type="EC" id="3.4.21.89" evidence="4 6"/>
<dbReference type="Gene3D" id="2.10.109.10">
    <property type="entry name" value="Umud Fragment, subunit A"/>
    <property type="match status" value="1"/>
</dbReference>
<dbReference type="Pfam" id="PF10502">
    <property type="entry name" value="Peptidase_S26"/>
    <property type="match status" value="1"/>
</dbReference>
<organism evidence="8 9">
    <name type="scientific">Paenibacillus chartarius</name>
    <dbReference type="NCBI Taxonomy" id="747481"/>
    <lineage>
        <taxon>Bacteria</taxon>
        <taxon>Bacillati</taxon>
        <taxon>Bacillota</taxon>
        <taxon>Bacilli</taxon>
        <taxon>Bacillales</taxon>
        <taxon>Paenibacillaceae</taxon>
        <taxon>Paenibacillus</taxon>
    </lineage>
</organism>
<keyword evidence="6" id="KW-0645">Protease</keyword>
<comment type="caution">
    <text evidence="8">The sequence shown here is derived from an EMBL/GenBank/DDBJ whole genome shotgun (WGS) entry which is preliminary data.</text>
</comment>
<proteinExistence type="inferred from homology"/>
<evidence type="ECO:0000256" key="3">
    <source>
        <dbReference type="ARBA" id="ARBA00009370"/>
    </source>
</evidence>
<dbReference type="InterPro" id="IPR019758">
    <property type="entry name" value="Pept_S26A_signal_pept_1_CS"/>
</dbReference>
<dbReference type="CDD" id="cd06530">
    <property type="entry name" value="S26_SPase_I"/>
    <property type="match status" value="1"/>
</dbReference>
<comment type="similarity">
    <text evidence="3 6">Belongs to the peptidase S26 family.</text>
</comment>
<dbReference type="InterPro" id="IPR036286">
    <property type="entry name" value="LexA/Signal_pep-like_sf"/>
</dbReference>
<dbReference type="SUPFAM" id="SSF51306">
    <property type="entry name" value="LexA/Signal peptidase"/>
    <property type="match status" value="1"/>
</dbReference>
<evidence type="ECO:0000256" key="5">
    <source>
        <dbReference type="ARBA" id="ARBA00022801"/>
    </source>
</evidence>
<feature type="domain" description="Peptidase S26" evidence="7">
    <location>
        <begin position="27"/>
        <end position="192"/>
    </location>
</feature>
<dbReference type="PRINTS" id="PR00727">
    <property type="entry name" value="LEADERPTASE"/>
</dbReference>
<comment type="catalytic activity">
    <reaction evidence="1 6">
        <text>Cleavage of hydrophobic, N-terminal signal or leader sequences from secreted and periplasmic proteins.</text>
        <dbReference type="EC" id="3.4.21.89"/>
    </reaction>
</comment>
<dbReference type="InterPro" id="IPR019757">
    <property type="entry name" value="Pept_S26A_signal_pept_1_Lys-AS"/>
</dbReference>
<dbReference type="NCBIfam" id="TIGR02227">
    <property type="entry name" value="sigpep_I_bact"/>
    <property type="match status" value="1"/>
</dbReference>
<sequence length="203" mass="22824">MEQEQTLGAGQDNNETKKPVSLKNEAWEWVKALLIAGVLVFVIRMFLFAPFIVDGPSMEPNFRTSERLIVNKILYQFRQPERGEVIVLHAPEGKDYIKRVIGLPGETVRVEGDKVYVNGSIIDEPWIAEAVNQAKQSGGLYNTSRGFPETKVPDSSVFVLGDNRSVSKDSRYEDPGFIPLNKIVGRADVLFWPIGEIGFVKHY</sequence>
<keyword evidence="6" id="KW-1133">Transmembrane helix</keyword>
<dbReference type="GO" id="GO:0009003">
    <property type="term" value="F:signal peptidase activity"/>
    <property type="evidence" value="ECO:0007669"/>
    <property type="project" value="UniProtKB-EC"/>
</dbReference>
<evidence type="ECO:0000256" key="1">
    <source>
        <dbReference type="ARBA" id="ARBA00000677"/>
    </source>
</evidence>
<evidence type="ECO:0000259" key="7">
    <source>
        <dbReference type="Pfam" id="PF10502"/>
    </source>
</evidence>
<name>A0ABV6DNT7_9BACL</name>
<comment type="subcellular location">
    <subcellularLocation>
        <location evidence="2">Cell membrane</location>
        <topology evidence="2">Single-pass type II membrane protein</topology>
    </subcellularLocation>
    <subcellularLocation>
        <location evidence="6">Membrane</location>
        <topology evidence="6">Single-pass type II membrane protein</topology>
    </subcellularLocation>
</comment>
<keyword evidence="5 6" id="KW-0378">Hydrolase</keyword>
<dbReference type="PROSITE" id="PS00760">
    <property type="entry name" value="SPASE_I_2"/>
    <property type="match status" value="1"/>
</dbReference>